<dbReference type="Proteomes" id="UP001465755">
    <property type="component" value="Unassembled WGS sequence"/>
</dbReference>
<dbReference type="Gene3D" id="3.30.420.40">
    <property type="match status" value="2"/>
</dbReference>
<comment type="similarity">
    <text evidence="1">Belongs to the eukaryotic-type N-acetylglucosamine kinase family.</text>
</comment>
<sequence length="295" mass="29829">MTTAFPERKSAVLSKAPSFSLGVDGGGTSTTAVLVDTHTRAEIARTTSSSTNRNSVGAEQALQTLRSLVSDTLAAAALPATAEDLASVCLCMSGVDTPADAERLAGQVETWFPMQTVVRVSNDAAAALASGTGGAPCGCVLIAGTGTLAYARSAEGREARASGWGPAFLDGGSGYDLGQRALAAVARAADGRAPAAINLSHKLCSHCGADSPEDLLRWAYADTMNSCGLDGKFDMVLAGGLLEDHTIYSRMVAEQISAALPEANVIRPQVDAALAAALLAAVNAKGIAGQSTSSS</sequence>
<evidence type="ECO:0000259" key="5">
    <source>
        <dbReference type="Pfam" id="PF01869"/>
    </source>
</evidence>
<dbReference type="SUPFAM" id="SSF53067">
    <property type="entry name" value="Actin-like ATPase domain"/>
    <property type="match status" value="2"/>
</dbReference>
<dbReference type="EC" id="2.7.1.59" evidence="2"/>
<name>A0AAW1P014_9CHLO</name>
<dbReference type="EMBL" id="JALJOQ010000082">
    <property type="protein sequence ID" value="KAK9800349.1"/>
    <property type="molecule type" value="Genomic_DNA"/>
</dbReference>
<evidence type="ECO:0000256" key="4">
    <source>
        <dbReference type="ARBA" id="ARBA00031123"/>
    </source>
</evidence>
<dbReference type="GO" id="GO:0045127">
    <property type="term" value="F:N-acetylglucosamine kinase activity"/>
    <property type="evidence" value="ECO:0007669"/>
    <property type="project" value="UniProtKB-EC"/>
</dbReference>
<dbReference type="Pfam" id="PF01869">
    <property type="entry name" value="BcrAD_BadFG"/>
    <property type="match status" value="1"/>
</dbReference>
<evidence type="ECO:0000256" key="3">
    <source>
        <dbReference type="ARBA" id="ARBA00014974"/>
    </source>
</evidence>
<evidence type="ECO:0000256" key="1">
    <source>
        <dbReference type="ARBA" id="ARBA00006198"/>
    </source>
</evidence>
<dbReference type="AlphaFoldDB" id="A0AAW1P014"/>
<evidence type="ECO:0000256" key="2">
    <source>
        <dbReference type="ARBA" id="ARBA00012122"/>
    </source>
</evidence>
<organism evidence="6 7">
    <name type="scientific">Symbiochloris irregularis</name>
    <dbReference type="NCBI Taxonomy" id="706552"/>
    <lineage>
        <taxon>Eukaryota</taxon>
        <taxon>Viridiplantae</taxon>
        <taxon>Chlorophyta</taxon>
        <taxon>core chlorophytes</taxon>
        <taxon>Trebouxiophyceae</taxon>
        <taxon>Trebouxiales</taxon>
        <taxon>Trebouxiaceae</taxon>
        <taxon>Symbiochloris</taxon>
    </lineage>
</organism>
<comment type="caution">
    <text evidence="6">The sequence shown here is derived from an EMBL/GenBank/DDBJ whole genome shotgun (WGS) entry which is preliminary data.</text>
</comment>
<dbReference type="InterPro" id="IPR043129">
    <property type="entry name" value="ATPase_NBD"/>
</dbReference>
<gene>
    <name evidence="6" type="ORF">WJX73_007864</name>
</gene>
<reference evidence="6 7" key="1">
    <citation type="journal article" date="2024" name="Nat. Commun.">
        <title>Phylogenomics reveals the evolutionary origins of lichenization in chlorophyte algae.</title>
        <authorList>
            <person name="Puginier C."/>
            <person name="Libourel C."/>
            <person name="Otte J."/>
            <person name="Skaloud P."/>
            <person name="Haon M."/>
            <person name="Grisel S."/>
            <person name="Petersen M."/>
            <person name="Berrin J.G."/>
            <person name="Delaux P.M."/>
            <person name="Dal Grande F."/>
            <person name="Keller J."/>
        </authorList>
    </citation>
    <scope>NUCLEOTIDE SEQUENCE [LARGE SCALE GENOMIC DNA]</scope>
    <source>
        <strain evidence="6 7">SAG 2036</strain>
    </source>
</reference>
<dbReference type="PANTHER" id="PTHR43190">
    <property type="entry name" value="N-ACETYL-D-GLUCOSAMINE KINASE"/>
    <property type="match status" value="1"/>
</dbReference>
<dbReference type="InterPro" id="IPR052519">
    <property type="entry name" value="Euk-type_GlcNAc_Kinase"/>
</dbReference>
<accession>A0AAW1P014</accession>
<keyword evidence="7" id="KW-1185">Reference proteome</keyword>
<feature type="domain" description="ATPase BadF/BadG/BcrA/BcrD type" evidence="5">
    <location>
        <begin position="21"/>
        <end position="209"/>
    </location>
</feature>
<protein>
    <recommendedName>
        <fullName evidence="3">N-acetyl-D-glucosamine kinase</fullName>
        <ecNumber evidence="2">2.7.1.59</ecNumber>
    </recommendedName>
    <alternativeName>
        <fullName evidence="4">GlcNAc kinase</fullName>
    </alternativeName>
</protein>
<evidence type="ECO:0000313" key="6">
    <source>
        <dbReference type="EMBL" id="KAK9800349.1"/>
    </source>
</evidence>
<dbReference type="InterPro" id="IPR002731">
    <property type="entry name" value="ATPase_BadF"/>
</dbReference>
<proteinExistence type="inferred from homology"/>
<evidence type="ECO:0000313" key="7">
    <source>
        <dbReference type="Proteomes" id="UP001465755"/>
    </source>
</evidence>
<dbReference type="PANTHER" id="PTHR43190:SF3">
    <property type="entry name" value="N-ACETYL-D-GLUCOSAMINE KINASE"/>
    <property type="match status" value="1"/>
</dbReference>